<keyword evidence="1" id="KW-0812">Transmembrane</keyword>
<dbReference type="STRING" id="1121290.CLAOCE_20240"/>
<evidence type="ECO:0000313" key="2">
    <source>
        <dbReference type="EMBL" id="OFI04953.1"/>
    </source>
</evidence>
<dbReference type="Proteomes" id="UP000175744">
    <property type="component" value="Unassembled WGS sequence"/>
</dbReference>
<proteinExistence type="predicted"/>
<comment type="caution">
    <text evidence="2">The sequence shown here is derived from an EMBL/GenBank/DDBJ whole genome shotgun (WGS) entry which is preliminary data.</text>
</comment>
<feature type="transmembrane region" description="Helical" evidence="1">
    <location>
        <begin position="12"/>
        <end position="29"/>
    </location>
</feature>
<dbReference type="NCBIfam" id="TIGR02832">
    <property type="entry name" value="spo_yunB"/>
    <property type="match status" value="1"/>
</dbReference>
<name>A0A1E8EX60_9CLOT</name>
<accession>A0A1E8EX60</accession>
<dbReference type="EMBL" id="LZFO01000038">
    <property type="protein sequence ID" value="OFI04953.1"/>
    <property type="molecule type" value="Genomic_DNA"/>
</dbReference>
<reference evidence="2 3" key="1">
    <citation type="submission" date="2016-06" db="EMBL/GenBank/DDBJ databases">
        <title>Genome sequence of Clostridium acetireducens DSM 10703.</title>
        <authorList>
            <person name="Poehlein A."/>
            <person name="Fluechter S."/>
            <person name="Duerre P."/>
            <person name="Daniel R."/>
        </authorList>
    </citation>
    <scope>NUCLEOTIDE SEQUENCE [LARGE SCALE GENOMIC DNA]</scope>
    <source>
        <strain evidence="2 3">DSM 10703</strain>
    </source>
</reference>
<dbReference type="RefSeq" id="WP_242866464.1">
    <property type="nucleotide sequence ID" value="NZ_LZFO01000038.1"/>
</dbReference>
<sequence>MIHIKNIKTKFFIIFLTAILLCSICLYELDKTLMPVVMSVADLEIRAKVMKIMNVTISNEYSEQFNYNEIINIERDSEENINIINADTLKMNKIACDVAIKVQNELNKLKKIGVILPSGYIFKNNLLAQYGPDININVEPVGYVEARYLSNFESVGINQTRHKIYVELKTNMRIAVPLEKNDIEIKSQIPISETIIIGKVPDTAINMDLDNTKFKLKNKYE</sequence>
<keyword evidence="3" id="KW-1185">Reference proteome</keyword>
<protein>
    <submittedName>
        <fullName evidence="2">Sporulation protein YunB</fullName>
    </submittedName>
</protein>
<organism evidence="2 3">
    <name type="scientific">Clostridium acetireducens DSM 10703</name>
    <dbReference type="NCBI Taxonomy" id="1121290"/>
    <lineage>
        <taxon>Bacteria</taxon>
        <taxon>Bacillati</taxon>
        <taxon>Bacillota</taxon>
        <taxon>Clostridia</taxon>
        <taxon>Eubacteriales</taxon>
        <taxon>Clostridiaceae</taxon>
        <taxon>Clostridium</taxon>
    </lineage>
</organism>
<keyword evidence="1" id="KW-0472">Membrane</keyword>
<dbReference type="PATRIC" id="fig|1121290.3.peg.2036"/>
<dbReference type="PIRSF" id="PIRSF021383">
    <property type="entry name" value="YunB"/>
    <property type="match status" value="1"/>
</dbReference>
<dbReference type="InterPro" id="IPR014197">
    <property type="entry name" value="Sporulation_prot_YunB"/>
</dbReference>
<dbReference type="Pfam" id="PF09560">
    <property type="entry name" value="Spore_YunB"/>
    <property type="match status" value="1"/>
</dbReference>
<dbReference type="AlphaFoldDB" id="A0A1E8EX60"/>
<evidence type="ECO:0000256" key="1">
    <source>
        <dbReference type="SAM" id="Phobius"/>
    </source>
</evidence>
<keyword evidence="1" id="KW-1133">Transmembrane helix</keyword>
<evidence type="ECO:0000313" key="3">
    <source>
        <dbReference type="Proteomes" id="UP000175744"/>
    </source>
</evidence>
<gene>
    <name evidence="2" type="primary">yunB</name>
    <name evidence="2" type="ORF">CLOACE_20240</name>
</gene>